<dbReference type="InterPro" id="IPR014794">
    <property type="entry name" value="DUF1779"/>
</dbReference>
<evidence type="ECO:0000313" key="1">
    <source>
        <dbReference type="EMBL" id="MBM7704034.1"/>
    </source>
</evidence>
<protein>
    <recommendedName>
        <fullName evidence="3">TATA-box binding</fullName>
    </recommendedName>
</protein>
<dbReference type="Gene3D" id="3.30.360.40">
    <property type="entry name" value="YwmB-like"/>
    <property type="match status" value="1"/>
</dbReference>
<dbReference type="Proteomes" id="UP000809829">
    <property type="component" value="Unassembled WGS sequence"/>
</dbReference>
<gene>
    <name evidence="1" type="ORF">JOC83_002884</name>
</gene>
<proteinExistence type="predicted"/>
<name>A0ABS2QX24_9BACI</name>
<organism evidence="1 2">
    <name type="scientific">Priestia iocasae</name>
    <dbReference type="NCBI Taxonomy" id="2291674"/>
    <lineage>
        <taxon>Bacteria</taxon>
        <taxon>Bacillati</taxon>
        <taxon>Bacillota</taxon>
        <taxon>Bacilli</taxon>
        <taxon>Bacillales</taxon>
        <taxon>Bacillaceae</taxon>
        <taxon>Priestia</taxon>
    </lineage>
</organism>
<dbReference type="Pfam" id="PF08680">
    <property type="entry name" value="DUF1779"/>
    <property type="match status" value="1"/>
</dbReference>
<dbReference type="EMBL" id="JAFBFC010000005">
    <property type="protein sequence ID" value="MBM7704034.1"/>
    <property type="molecule type" value="Genomic_DNA"/>
</dbReference>
<dbReference type="RefSeq" id="WP_205188052.1">
    <property type="nucleotide sequence ID" value="NZ_JAFBFC010000005.1"/>
</dbReference>
<evidence type="ECO:0008006" key="3">
    <source>
        <dbReference type="Google" id="ProtNLM"/>
    </source>
</evidence>
<dbReference type="InterPro" id="IPR036209">
    <property type="entry name" value="YwmB-like_sf"/>
</dbReference>
<comment type="caution">
    <text evidence="1">The sequence shown here is derived from an EMBL/GenBank/DDBJ whole genome shotgun (WGS) entry which is preliminary data.</text>
</comment>
<keyword evidence="2" id="KW-1185">Reference proteome</keyword>
<dbReference type="SUPFAM" id="SSF143842">
    <property type="entry name" value="YwmB-like"/>
    <property type="match status" value="1"/>
</dbReference>
<sequence>MNKKISVFLAIFIIAAFIYHGNYVSQAEENQSTIVKLAQVLQQQNVKVDEWSLYAREEILTIDNMNAFNRKLNALKIEFNSFNWELKREREVWKAVGVNVTGSITEKITFAYTPTKKIQHAYILYHVTGTDWSNQSWNSYEEIFQVSYHKLFLSNPIIFSCMQGQLSDKMKSVLSLTTDKLLKAFHATPVESITEESFVSVSAYTELWEEAIPTKGQQMNLQIALRETGLGGQTTLVVGTPIITSEY</sequence>
<evidence type="ECO:0000313" key="2">
    <source>
        <dbReference type="Proteomes" id="UP000809829"/>
    </source>
</evidence>
<accession>A0ABS2QX24</accession>
<reference evidence="1 2" key="1">
    <citation type="submission" date="2021-01" db="EMBL/GenBank/DDBJ databases">
        <title>Genomic Encyclopedia of Type Strains, Phase IV (KMG-IV): sequencing the most valuable type-strain genomes for metagenomic binning, comparative biology and taxonomic classification.</title>
        <authorList>
            <person name="Goeker M."/>
        </authorList>
    </citation>
    <scope>NUCLEOTIDE SEQUENCE [LARGE SCALE GENOMIC DNA]</scope>
    <source>
        <strain evidence="1 2">DSM 104297</strain>
    </source>
</reference>
<dbReference type="Gene3D" id="3.30.2030.10">
    <property type="entry name" value="YwmB-like"/>
    <property type="match status" value="1"/>
</dbReference>